<keyword evidence="4" id="KW-0255">Endonuclease</keyword>
<keyword evidence="11" id="KW-1185">Reference proteome</keyword>
<evidence type="ECO:0000256" key="8">
    <source>
        <dbReference type="ARBA" id="ARBA00033183"/>
    </source>
</evidence>
<accession>C9RHF5</accession>
<dbReference type="GO" id="GO:0004519">
    <property type="term" value="F:endonuclease activity"/>
    <property type="evidence" value="ECO:0007669"/>
    <property type="project" value="UniProtKB-KW"/>
</dbReference>
<dbReference type="OrthoDB" id="44077at2157"/>
<dbReference type="Pfam" id="PF03787">
    <property type="entry name" value="RAMPs"/>
    <property type="match status" value="1"/>
</dbReference>
<keyword evidence="3" id="KW-0540">Nuclease</keyword>
<proteinExistence type="inferred from homology"/>
<keyword evidence="5" id="KW-0378">Hydrolase</keyword>
<gene>
    <name evidence="10" type="ordered locus">Metvu_1149</name>
</gene>
<evidence type="ECO:0000256" key="3">
    <source>
        <dbReference type="ARBA" id="ARBA00022722"/>
    </source>
</evidence>
<sequence length="242" mass="27712">MENNNLTLKGKIILEGNIKLLTGMHIGGTKETLKIGGTDNPVIKDAFDNILIPGSSLKGKIRSLLEKKDGLYKHEKNSYIPCDCGECYICKIFGPHKSDNIKEPTRVIVRDAYLIPKEGKKQYEHLEVKAENIIDRVKGTAQHPRFTERVVKDSEFKFEVVFNVYKKDDIDLIKKFIEGMRLLEDDYLGGSGSRGYGKIKFESLKIVNKPKEYYEGKMKEVEPIPAKDLDDLIKKLNEIWNY</sequence>
<evidence type="ECO:0000256" key="6">
    <source>
        <dbReference type="ARBA" id="ARBA00022884"/>
    </source>
</evidence>
<dbReference type="NCBIfam" id="TIGR02582">
    <property type="entry name" value="cas7_TM1809"/>
    <property type="match status" value="1"/>
</dbReference>
<keyword evidence="6" id="KW-0694">RNA-binding</keyword>
<dbReference type="AlphaFoldDB" id="C9RHF5"/>
<dbReference type="GeneID" id="8513488"/>
<dbReference type="PANTHER" id="PTHR35579:SF3">
    <property type="entry name" value="CRISPR SYSTEM CMS ENDORIBONUCLEASE CSM3"/>
    <property type="match status" value="1"/>
</dbReference>
<dbReference type="InterPro" id="IPR013412">
    <property type="entry name" value="CRISPR-assoc_RAMP_Csm3"/>
</dbReference>
<dbReference type="eggNOG" id="arCOG02658">
    <property type="taxonomic scope" value="Archaea"/>
</dbReference>
<comment type="similarity">
    <text evidence="1">Belongs to the CRISPR-associated Csm3 family.</text>
</comment>
<evidence type="ECO:0000256" key="2">
    <source>
        <dbReference type="ARBA" id="ARBA00022150"/>
    </source>
</evidence>
<keyword evidence="7" id="KW-0051">Antiviral defense</keyword>
<evidence type="ECO:0000256" key="4">
    <source>
        <dbReference type="ARBA" id="ARBA00022759"/>
    </source>
</evidence>
<reference evidence="10" key="1">
    <citation type="submission" date="2009-10" db="EMBL/GenBank/DDBJ databases">
        <title>Complete sequence of chromosome of Methanocaldococcus vulcanius M7.</title>
        <authorList>
            <consortium name="US DOE Joint Genome Institute"/>
            <person name="Lucas S."/>
            <person name="Copeland A."/>
            <person name="Lapidus A."/>
            <person name="Glavina del Rio T."/>
            <person name="Dalin E."/>
            <person name="Tice H."/>
            <person name="Bruce D."/>
            <person name="Goodwin L."/>
            <person name="Pitluck S."/>
            <person name="Lcollab F.I."/>
            <person name="Brettin T."/>
            <person name="Detter J.C."/>
            <person name="Han C."/>
            <person name="Tapia R."/>
            <person name="Kuske C.R."/>
            <person name="Schmutz J."/>
            <person name="Larimer F."/>
            <person name="Land M."/>
            <person name="Hauser L."/>
            <person name="Kyrpides N."/>
            <person name="Ovchinikova G."/>
            <person name="Sieprawska-Lupa M."/>
            <person name="Whitman W.B."/>
            <person name="Woyke T."/>
        </authorList>
    </citation>
    <scope>NUCLEOTIDE SEQUENCE [LARGE SCALE GENOMIC DNA]</scope>
    <source>
        <strain evidence="10">M7</strain>
    </source>
</reference>
<dbReference type="STRING" id="579137.Metvu_1149"/>
<dbReference type="GO" id="GO:0051607">
    <property type="term" value="P:defense response to virus"/>
    <property type="evidence" value="ECO:0007669"/>
    <property type="project" value="UniProtKB-KW"/>
</dbReference>
<dbReference type="InterPro" id="IPR052216">
    <property type="entry name" value="CRISPR_Csm3_endoribonuclease"/>
</dbReference>
<organism evidence="10 11">
    <name type="scientific">Methanocaldococcus vulcanius (strain ATCC 700851 / DSM 12094 / M7)</name>
    <name type="common">Methanococcus vulcanius</name>
    <dbReference type="NCBI Taxonomy" id="579137"/>
    <lineage>
        <taxon>Archaea</taxon>
        <taxon>Methanobacteriati</taxon>
        <taxon>Methanobacteriota</taxon>
        <taxon>Methanomada group</taxon>
        <taxon>Methanococci</taxon>
        <taxon>Methanococcales</taxon>
        <taxon>Methanocaldococcaceae</taxon>
        <taxon>Methanocaldococcus</taxon>
    </lineage>
</organism>
<dbReference type="EMBL" id="CP001787">
    <property type="protein sequence ID" value="ACX73007.1"/>
    <property type="molecule type" value="Genomic_DNA"/>
</dbReference>
<evidence type="ECO:0000313" key="10">
    <source>
        <dbReference type="EMBL" id="ACX73007.1"/>
    </source>
</evidence>
<evidence type="ECO:0000259" key="9">
    <source>
        <dbReference type="Pfam" id="PF03787"/>
    </source>
</evidence>
<dbReference type="GO" id="GO:0003723">
    <property type="term" value="F:RNA binding"/>
    <property type="evidence" value="ECO:0007669"/>
    <property type="project" value="UniProtKB-KW"/>
</dbReference>
<dbReference type="KEGG" id="mvu:Metvu_1149"/>
<feature type="domain" description="CRISPR type III-associated protein" evidence="9">
    <location>
        <begin position="18"/>
        <end position="200"/>
    </location>
</feature>
<evidence type="ECO:0000313" key="11">
    <source>
        <dbReference type="Proteomes" id="UP000002063"/>
    </source>
</evidence>
<dbReference type="InterPro" id="IPR005537">
    <property type="entry name" value="RAMP_III_fam"/>
</dbReference>
<dbReference type="RefSeq" id="WP_015733227.1">
    <property type="nucleotide sequence ID" value="NC_013407.1"/>
</dbReference>
<dbReference type="Proteomes" id="UP000002063">
    <property type="component" value="Chromosome"/>
</dbReference>
<protein>
    <recommendedName>
        <fullName evidence="2">CRISPR system Cms endoribonuclease Csm3</fullName>
    </recommendedName>
    <alternativeName>
        <fullName evidence="8">CRISPR type III A-associated RAMP protein Csm3</fullName>
    </alternativeName>
</protein>
<evidence type="ECO:0000256" key="5">
    <source>
        <dbReference type="ARBA" id="ARBA00022801"/>
    </source>
</evidence>
<dbReference type="GO" id="GO:0016787">
    <property type="term" value="F:hydrolase activity"/>
    <property type="evidence" value="ECO:0007669"/>
    <property type="project" value="UniProtKB-KW"/>
</dbReference>
<evidence type="ECO:0000256" key="1">
    <source>
        <dbReference type="ARBA" id="ARBA00006342"/>
    </source>
</evidence>
<dbReference type="PANTHER" id="PTHR35579">
    <property type="entry name" value="CRISPR SYSTEM CMS ENDORIBONUCLEASE CSM3"/>
    <property type="match status" value="1"/>
</dbReference>
<dbReference type="HOGENOM" id="CLU_067743_0_0_2"/>
<name>C9RHF5_METVM</name>
<evidence type="ECO:0000256" key="7">
    <source>
        <dbReference type="ARBA" id="ARBA00023118"/>
    </source>
</evidence>